<evidence type="ECO:0000313" key="2">
    <source>
        <dbReference type="EMBL" id="QPI51580.1"/>
    </source>
</evidence>
<keyword evidence="3" id="KW-1185">Reference proteome</keyword>
<evidence type="ECO:0000256" key="1">
    <source>
        <dbReference type="SAM" id="MobiDB-lite"/>
    </source>
</evidence>
<sequence>MPELKKKPAPVVGTGRPRPSKANAPPAVVEELTVEQTTLYGALTSTNGFSVADARRQFLGEPSAPKSKRTRS</sequence>
<dbReference type="Proteomes" id="UP000662888">
    <property type="component" value="Chromosome"/>
</dbReference>
<protein>
    <submittedName>
        <fullName evidence="2">Uncharacterized protein</fullName>
    </submittedName>
</protein>
<dbReference type="EMBL" id="CP065053">
    <property type="protein sequence ID" value="QPI51580.1"/>
    <property type="molecule type" value="Genomic_DNA"/>
</dbReference>
<name>A0AA48WI09_9BURK</name>
<evidence type="ECO:0000313" key="3">
    <source>
        <dbReference type="Proteomes" id="UP000662888"/>
    </source>
</evidence>
<accession>A0AA48WI09</accession>
<organism evidence="2 3">
    <name type="scientific">Massilia antarctica</name>
    <dbReference type="NCBI Taxonomy" id="2765360"/>
    <lineage>
        <taxon>Bacteria</taxon>
        <taxon>Pseudomonadati</taxon>
        <taxon>Pseudomonadota</taxon>
        <taxon>Betaproteobacteria</taxon>
        <taxon>Burkholderiales</taxon>
        <taxon>Oxalobacteraceae</taxon>
        <taxon>Telluria group</taxon>
        <taxon>Massilia</taxon>
    </lineage>
</organism>
<dbReference type="RefSeq" id="WP_146046709.1">
    <property type="nucleotide sequence ID" value="NZ_CP065053.1"/>
</dbReference>
<feature type="region of interest" description="Disordered" evidence="1">
    <location>
        <begin position="1"/>
        <end position="27"/>
    </location>
</feature>
<proteinExistence type="predicted"/>
<gene>
    <name evidence="2" type="ORF">IV454_08795</name>
</gene>
<reference evidence="2 3" key="1">
    <citation type="submission" date="2020-11" db="EMBL/GenBank/DDBJ databases">
        <authorList>
            <person name="Sun Q."/>
        </authorList>
    </citation>
    <scope>NUCLEOTIDE SEQUENCE [LARGE SCALE GENOMIC DNA]</scope>
    <source>
        <strain evidence="2 3">P8398</strain>
    </source>
</reference>